<feature type="compositionally biased region" description="Basic residues" evidence="1">
    <location>
        <begin position="33"/>
        <end position="45"/>
    </location>
</feature>
<proteinExistence type="predicted"/>
<organism evidence="2 3">
    <name type="scientific">Perkinsus olseni</name>
    <name type="common">Perkinsus atlanticus</name>
    <dbReference type="NCBI Taxonomy" id="32597"/>
    <lineage>
        <taxon>Eukaryota</taxon>
        <taxon>Sar</taxon>
        <taxon>Alveolata</taxon>
        <taxon>Perkinsozoa</taxon>
        <taxon>Perkinsea</taxon>
        <taxon>Perkinsida</taxon>
        <taxon>Perkinsidae</taxon>
        <taxon>Perkinsus</taxon>
    </lineage>
</organism>
<sequence length="628" mass="69516">MSPGGVSDVVEVKSSSSEESLTFAEDVYERTPAARRLKGARRKRRPTVDLTADESAARKKRKSASRGMSLVEGKEDKTSSTPSRSDAAGEGGARPETSAIGGYNRFAANCVGSRGKGQRRREQESSFSEHNEDIILGRRYRDEDECPPKAERTPLGRAKQQRGPQRLEPLSSEGSRRNGGGCQAAVSMVSPPPPPRRAEQWPCPFKLSPLKKELAGDFDGRSSVSTAAATESSVGLRTRVNSRRGGDDVPQPQPLKVDAAIKDESEELNDRACVQGEPSARSSRRRHAPNRGQVVQPESSAGQAGEGRRDKASDPRGRSPSRSAAGAAFSEEPRSCSGSGGTARGRAQYRSPAEDTSRQRTRRRSDDGAVAKASGDKRAEPRNTQRKARRRKERGGSKPQETKDEIDSDWEWKGPQSSSSSGEVYLRNGEPIEVERLCPVRGCHETVPASELDSHILARHQGSSHAAEVRRRFENERAFKERRQKPAEERPKFAGVRCPTPLVGLLLAQGSTSWVPVNYRPHPDIEKAFAEGGFQQHPQQGWTLARICASLIYSCRIERIGKMRERCLEELLSRTYQPIMEKLPRAERNGDVEPIRQAMCVAYKRRTMSMDQRATVLLLWRYSKTLLQ</sequence>
<name>A0A7J6QPA1_PEROL</name>
<evidence type="ECO:0000313" key="2">
    <source>
        <dbReference type="EMBL" id="KAF4710419.1"/>
    </source>
</evidence>
<dbReference type="AlphaFoldDB" id="A0A7J6QPA1"/>
<feature type="compositionally biased region" description="Basic and acidic residues" evidence="1">
    <location>
        <begin position="394"/>
        <end position="405"/>
    </location>
</feature>
<dbReference type="Proteomes" id="UP000574390">
    <property type="component" value="Unassembled WGS sequence"/>
</dbReference>
<reference evidence="2 3" key="1">
    <citation type="submission" date="2020-04" db="EMBL/GenBank/DDBJ databases">
        <title>Perkinsus olseni comparative genomics.</title>
        <authorList>
            <person name="Bogema D.R."/>
        </authorList>
    </citation>
    <scope>NUCLEOTIDE SEQUENCE [LARGE SCALE GENOMIC DNA]</scope>
    <source>
        <strain evidence="2">ATCC PRA-205</strain>
    </source>
</reference>
<feature type="compositionally biased region" description="Basic residues" evidence="1">
    <location>
        <begin position="384"/>
        <end position="393"/>
    </location>
</feature>
<comment type="caution">
    <text evidence="2">The sequence shown here is derived from an EMBL/GenBank/DDBJ whole genome shotgun (WGS) entry which is preliminary data.</text>
</comment>
<feature type="compositionally biased region" description="Basic and acidic residues" evidence="1">
    <location>
        <begin position="120"/>
        <end position="154"/>
    </location>
</feature>
<feature type="region of interest" description="Disordered" evidence="1">
    <location>
        <begin position="216"/>
        <end position="426"/>
    </location>
</feature>
<feature type="compositionally biased region" description="Low complexity" evidence="1">
    <location>
        <begin position="222"/>
        <end position="234"/>
    </location>
</feature>
<evidence type="ECO:0000256" key="1">
    <source>
        <dbReference type="SAM" id="MobiDB-lite"/>
    </source>
</evidence>
<evidence type="ECO:0000313" key="3">
    <source>
        <dbReference type="Proteomes" id="UP000574390"/>
    </source>
</evidence>
<feature type="compositionally biased region" description="Basic and acidic residues" evidence="1">
    <location>
        <begin position="306"/>
        <end position="317"/>
    </location>
</feature>
<dbReference type="EMBL" id="JABANM010027996">
    <property type="protein sequence ID" value="KAF4710419.1"/>
    <property type="molecule type" value="Genomic_DNA"/>
</dbReference>
<protein>
    <submittedName>
        <fullName evidence="2">Uncharacterized protein</fullName>
    </submittedName>
</protein>
<feature type="compositionally biased region" description="Low complexity" evidence="1">
    <location>
        <begin position="1"/>
        <end position="20"/>
    </location>
</feature>
<feature type="region of interest" description="Disordered" evidence="1">
    <location>
        <begin position="1"/>
        <end position="204"/>
    </location>
</feature>
<feature type="compositionally biased region" description="Low complexity" evidence="1">
    <location>
        <begin position="318"/>
        <end position="330"/>
    </location>
</feature>
<gene>
    <name evidence="2" type="ORF">FOZ62_012703</name>
</gene>
<feature type="compositionally biased region" description="Basic and acidic residues" evidence="1">
    <location>
        <begin position="352"/>
        <end position="383"/>
    </location>
</feature>
<accession>A0A7J6QPA1</accession>